<dbReference type="SUPFAM" id="SSF81324">
    <property type="entry name" value="Voltage-gated potassium channels"/>
    <property type="match status" value="1"/>
</dbReference>
<reference evidence="15 16" key="1">
    <citation type="journal article" date="2017" name="Curr. Biol.">
        <title>Genome architecture and evolution of a unichromosomal asexual nematode.</title>
        <authorList>
            <person name="Fradin H."/>
            <person name="Zegar C."/>
            <person name="Gutwein M."/>
            <person name="Lucas J."/>
            <person name="Kovtun M."/>
            <person name="Corcoran D."/>
            <person name="Baugh L.R."/>
            <person name="Kiontke K."/>
            <person name="Gunsalus K."/>
            <person name="Fitch D.H."/>
            <person name="Piano F."/>
        </authorList>
    </citation>
    <scope>NUCLEOTIDE SEQUENCE [LARGE SCALE GENOMIC DNA]</scope>
    <source>
        <strain evidence="15">PF1309</strain>
    </source>
</reference>
<keyword evidence="5" id="KW-0631">Potassium channel</keyword>
<keyword evidence="3" id="KW-0633">Potassium transport</keyword>
<dbReference type="InterPro" id="IPR003929">
    <property type="entry name" value="K_chnl_BK_asu"/>
</dbReference>
<evidence type="ECO:0000256" key="5">
    <source>
        <dbReference type="ARBA" id="ARBA00022826"/>
    </source>
</evidence>
<dbReference type="Proteomes" id="UP000218231">
    <property type="component" value="Unassembled WGS sequence"/>
</dbReference>
<evidence type="ECO:0000256" key="10">
    <source>
        <dbReference type="ARBA" id="ARBA00023303"/>
    </source>
</evidence>
<dbReference type="InterPro" id="IPR013099">
    <property type="entry name" value="K_chnl_dom"/>
</dbReference>
<feature type="region of interest" description="Disordered" evidence="12">
    <location>
        <begin position="1125"/>
        <end position="1144"/>
    </location>
</feature>
<keyword evidence="16" id="KW-1185">Reference proteome</keyword>
<dbReference type="GO" id="GO:0005886">
    <property type="term" value="C:plasma membrane"/>
    <property type="evidence" value="ECO:0007669"/>
    <property type="project" value="TreeGrafter"/>
</dbReference>
<dbReference type="PANTHER" id="PTHR10027">
    <property type="entry name" value="CALCIUM-ACTIVATED POTASSIUM CHANNEL ALPHA CHAIN"/>
    <property type="match status" value="1"/>
</dbReference>
<dbReference type="Pfam" id="PF22614">
    <property type="entry name" value="Slo-like_RCK"/>
    <property type="match status" value="2"/>
</dbReference>
<evidence type="ECO:0000256" key="12">
    <source>
        <dbReference type="SAM" id="MobiDB-lite"/>
    </source>
</evidence>
<evidence type="ECO:0000256" key="11">
    <source>
        <dbReference type="ARBA" id="ARBA00034430"/>
    </source>
</evidence>
<keyword evidence="9 13" id="KW-0472">Membrane</keyword>
<dbReference type="EMBL" id="LIAE01008711">
    <property type="protein sequence ID" value="PAV72739.1"/>
    <property type="molecule type" value="Genomic_DNA"/>
</dbReference>
<evidence type="ECO:0000256" key="7">
    <source>
        <dbReference type="ARBA" id="ARBA00022989"/>
    </source>
</evidence>
<evidence type="ECO:0000313" key="15">
    <source>
        <dbReference type="EMBL" id="PAV72739.1"/>
    </source>
</evidence>
<evidence type="ECO:0000256" key="13">
    <source>
        <dbReference type="SAM" id="Phobius"/>
    </source>
</evidence>
<dbReference type="OrthoDB" id="257992at2759"/>
<comment type="catalytic activity">
    <reaction evidence="11">
        <text>K(+)(in) = K(+)(out)</text>
        <dbReference type="Rhea" id="RHEA:29463"/>
        <dbReference type="ChEBI" id="CHEBI:29103"/>
    </reaction>
</comment>
<dbReference type="Pfam" id="PF03493">
    <property type="entry name" value="BK_channel_a"/>
    <property type="match status" value="1"/>
</dbReference>
<evidence type="ECO:0000256" key="9">
    <source>
        <dbReference type="ARBA" id="ARBA00023136"/>
    </source>
</evidence>
<evidence type="ECO:0000256" key="4">
    <source>
        <dbReference type="ARBA" id="ARBA00022692"/>
    </source>
</evidence>
<organism evidence="15 16">
    <name type="scientific">Diploscapter pachys</name>
    <dbReference type="NCBI Taxonomy" id="2018661"/>
    <lineage>
        <taxon>Eukaryota</taxon>
        <taxon>Metazoa</taxon>
        <taxon>Ecdysozoa</taxon>
        <taxon>Nematoda</taxon>
        <taxon>Chromadorea</taxon>
        <taxon>Rhabditida</taxon>
        <taxon>Rhabditina</taxon>
        <taxon>Rhabditomorpha</taxon>
        <taxon>Rhabditoidea</taxon>
        <taxon>Rhabditidae</taxon>
        <taxon>Diploscapter</taxon>
    </lineage>
</organism>
<keyword evidence="7 13" id="KW-1133">Transmembrane helix</keyword>
<dbReference type="InterPro" id="IPR047871">
    <property type="entry name" value="K_chnl_Slo-like"/>
</dbReference>
<dbReference type="AlphaFoldDB" id="A0A2A2KFV7"/>
<dbReference type="Gene3D" id="3.30.70.1450">
    <property type="entry name" value="Regulator of K+ conductance, C-terminal domain"/>
    <property type="match status" value="1"/>
</dbReference>
<evidence type="ECO:0000256" key="6">
    <source>
        <dbReference type="ARBA" id="ARBA00022958"/>
    </source>
</evidence>
<feature type="transmembrane region" description="Helical" evidence="13">
    <location>
        <begin position="165"/>
        <end position="188"/>
    </location>
</feature>
<name>A0A2A2KFV7_9BILA</name>
<dbReference type="Gene3D" id="1.10.287.70">
    <property type="match status" value="1"/>
</dbReference>
<feature type="transmembrane region" description="Helical" evidence="13">
    <location>
        <begin position="290"/>
        <end position="308"/>
    </location>
</feature>
<dbReference type="PANTHER" id="PTHR10027:SF10">
    <property type="entry name" value="SLOWPOKE 2, ISOFORM D"/>
    <property type="match status" value="1"/>
</dbReference>
<evidence type="ECO:0000259" key="14">
    <source>
        <dbReference type="PROSITE" id="PS51201"/>
    </source>
</evidence>
<keyword evidence="8" id="KW-0406">Ion transport</keyword>
<evidence type="ECO:0000256" key="3">
    <source>
        <dbReference type="ARBA" id="ARBA00022538"/>
    </source>
</evidence>
<accession>A0A2A2KFV7</accession>
<evidence type="ECO:0000256" key="8">
    <source>
        <dbReference type="ARBA" id="ARBA00023065"/>
    </source>
</evidence>
<comment type="caution">
    <text evidence="15">The sequence shown here is derived from an EMBL/GenBank/DDBJ whole genome shotgun (WGS) entry which is preliminary data.</text>
</comment>
<sequence length="1144" mass="131672">MFFFVLQKCSAFHLLMFHNTQTSRVALHVHNAYNHVCKILVDELGLKWTNNEDNEIDEDAKIICKERMHTEGEPQHCHVVQEIARQQYGVDTSLKSRLQQYFIENQKSSLRIRLFNIFIKLLSCFLYCVRVINDTRKLPDHVQISPKEEGIQYEYLLWVETSDTIWLLQTIVAFISIGETILIFYLSYRGNILRLLINIHFLLEMITSFPFLVQIFYTELRQMYVPVFLNCWLAKGALQAMMHDLNRASFMNHSALFRQVLLLFSVLVCLIFTGMCSIEHLQRAGQRQFGLFNSLYFVMVTFSTVGYGDWYPDVWMSQLCVMVLIIVALGLVPKQLDELGQTWSERARSGGEYGTGWAGKDDTHVVVTITHLEVELIRDFLDEFYAHPENERTEVVLLSPSELDDQTRMLLKVPLWHSRVCYVRGSVLKDEDLERAKLSTAKACFILSARHQQRKVTTDEHTILRSWAVKDFAPDVKQYVQIFRPETKMHVEHAEVVICEDEFKYALIANNCICPAISTFITLLLHTSRGEEGQKSTENWMKICGFHSGNEIYNIRITDSKFFGEFVGKSFSYASFNAHKTYGVGLIAVKPNDIRNNEIRLNPGRDYILQKGDILYYMGLTNEESLFNFTKGLRTQRERANFASSIANIGTMAVEMPMPTEDDQKKKPKRSFLPKGKHKEEKAGLMVEEGHRRNERKPSIAMVVQSQVDVSSSSEEDELKCSSCTGICIQNKLQRTYPQVRSYIGTSNTVCHTMKEKRPFCCLKLTERCEHTNATAAHQYNWKSKPIIVAIERTSSGLYNLIVPLRAYYRPVHELQPIVMVMELEEGDQPATTFLDLLSCFPEIYYIIGKISNLETLLRAGVSEASHVIVAKDKADLSDSAHLADCKAIVTIQKIHRMFPRLRIITELTHASNMRFVQFNTSNPYCLAQSRFEKKERKRGSHMPFMFRLPFANGGVFSANMLDRLLYQSIIKPYVVDLTRLLIGIDQNPGSGYLASFQITEDDLWIKTYGRLYQKLCASVGDVPIGIFRTKEMDARTVSVEMEERCKSVDLEMSRSKDMYDYVITQKRKMGIRGDDSVIADAVFGTRNFISYVIINPCVDLRLEKGDIIYVIRCAVKEDAKSSRINPRRGLRRSRNVQSNQTIE</sequence>
<dbReference type="GO" id="GO:0015271">
    <property type="term" value="F:outward rectifier potassium channel activity"/>
    <property type="evidence" value="ECO:0007669"/>
    <property type="project" value="TreeGrafter"/>
</dbReference>
<dbReference type="InterPro" id="IPR036721">
    <property type="entry name" value="RCK_C_sf"/>
</dbReference>
<gene>
    <name evidence="15" type="ORF">WR25_18722</name>
</gene>
<feature type="compositionally biased region" description="Basic residues" evidence="12">
    <location>
        <begin position="1126"/>
        <end position="1135"/>
    </location>
</feature>
<keyword evidence="4 13" id="KW-0812">Transmembrane</keyword>
<dbReference type="FunFam" id="1.10.287.70:FF:000188">
    <property type="entry name" value="SLOwpoke potassium channel family"/>
    <property type="match status" value="1"/>
</dbReference>
<feature type="transmembrane region" description="Helical" evidence="13">
    <location>
        <begin position="256"/>
        <end position="278"/>
    </location>
</feature>
<feature type="region of interest" description="Disordered" evidence="12">
    <location>
        <begin position="659"/>
        <end position="681"/>
    </location>
</feature>
<dbReference type="Gene3D" id="3.40.50.720">
    <property type="entry name" value="NAD(P)-binding Rossmann-like Domain"/>
    <property type="match status" value="2"/>
</dbReference>
<dbReference type="FunFam" id="3.40.50.720:FF:000011">
    <property type="entry name" value="Potassium channel subfamily T member 1"/>
    <property type="match status" value="1"/>
</dbReference>
<dbReference type="InterPro" id="IPR003148">
    <property type="entry name" value="RCK_N"/>
</dbReference>
<dbReference type="PROSITE" id="PS51201">
    <property type="entry name" value="RCK_N"/>
    <property type="match status" value="1"/>
</dbReference>
<protein>
    <recommendedName>
        <fullName evidence="14">RCK N-terminal domain-containing protein</fullName>
    </recommendedName>
</protein>
<evidence type="ECO:0000256" key="1">
    <source>
        <dbReference type="ARBA" id="ARBA00004141"/>
    </source>
</evidence>
<feature type="transmembrane region" description="Helical" evidence="13">
    <location>
        <begin position="114"/>
        <end position="132"/>
    </location>
</feature>
<dbReference type="Pfam" id="PF07885">
    <property type="entry name" value="Ion_trans_2"/>
    <property type="match status" value="1"/>
</dbReference>
<dbReference type="STRING" id="2018661.A0A2A2KFV7"/>
<dbReference type="GO" id="GO:0005228">
    <property type="term" value="F:intracellular sodium-activated potassium channel activity"/>
    <property type="evidence" value="ECO:0007669"/>
    <property type="project" value="TreeGrafter"/>
</dbReference>
<feature type="transmembrane region" description="Helical" evidence="13">
    <location>
        <begin position="195"/>
        <end position="217"/>
    </location>
</feature>
<comment type="subcellular location">
    <subcellularLocation>
        <location evidence="1">Membrane</location>
        <topology evidence="1">Multi-pass membrane protein</topology>
    </subcellularLocation>
</comment>
<evidence type="ECO:0000256" key="2">
    <source>
        <dbReference type="ARBA" id="ARBA00022448"/>
    </source>
</evidence>
<proteinExistence type="predicted"/>
<evidence type="ECO:0000313" key="16">
    <source>
        <dbReference type="Proteomes" id="UP000218231"/>
    </source>
</evidence>
<keyword evidence="2" id="KW-0813">Transport</keyword>
<feature type="compositionally biased region" description="Basic residues" evidence="12">
    <location>
        <begin position="666"/>
        <end position="677"/>
    </location>
</feature>
<keyword evidence="6" id="KW-0630">Potassium</keyword>
<keyword evidence="10" id="KW-0407">Ion channel</keyword>
<dbReference type="FunFam" id="3.40.50.720:FF:000034">
    <property type="entry name" value="Potassium channel subfamily T member 1"/>
    <property type="match status" value="1"/>
</dbReference>
<feature type="domain" description="RCK N-terminal" evidence="14">
    <location>
        <begin position="362"/>
        <end position="498"/>
    </location>
</feature>